<dbReference type="AlphaFoldDB" id="A0A9Q9RXB0"/>
<protein>
    <submittedName>
        <fullName evidence="1">Uncharacterized protein</fullName>
    </submittedName>
</protein>
<reference evidence="1" key="1">
    <citation type="submission" date="2019-05" db="EMBL/GenBank/DDBJ databases">
        <authorList>
            <person name="Piombo E."/>
        </authorList>
    </citation>
    <scope>NUCLEOTIDE SEQUENCE</scope>
    <source>
        <strain evidence="1">C2S</strain>
    </source>
</reference>
<proteinExistence type="predicted"/>
<gene>
    <name evidence="1" type="ORF">C2S_10816</name>
</gene>
<dbReference type="Proteomes" id="UP000760494">
    <property type="component" value="Unassembled WGS sequence"/>
</dbReference>
<dbReference type="EMBL" id="CABFJX010000390">
    <property type="protein sequence ID" value="VTT77998.1"/>
    <property type="molecule type" value="Genomic_DNA"/>
</dbReference>
<sequence>MEFSLDHDASLFGLDDTTDQHQLKLNAANAFSKVRKALDRNNTILRTLTVRQFSRRKTNKYFIDNVTKLVQKDDKSRAIWPLIYADSLNRNNSIDQLILVLFTLTDTLWKDIKDNSLVNIFAELYSRVVGNVEIFPEMRAKLVDIIKDICHKNMTEDGQNLLGHLDAPRTKRRRIDPYERESCILSRGIPVINLRPECLVPPQIDHPDIPPDHVPKTSLRLSTDLPLAVVVQFSEAHGGRLGAVLGDSPMLKAMKVGRQWCWERQRDAVTQGATEMRTDAIIAMIPGTATQDITFVLRVGYWAGWEITKYLGFGSSGDMETTT</sequence>
<evidence type="ECO:0000313" key="2">
    <source>
        <dbReference type="Proteomes" id="UP000760494"/>
    </source>
</evidence>
<organism evidence="1 2">
    <name type="scientific">Fusarium fujikuroi</name>
    <name type="common">Bakanae and foot rot disease fungus</name>
    <name type="synonym">Gibberella fujikuroi</name>
    <dbReference type="NCBI Taxonomy" id="5127"/>
    <lineage>
        <taxon>Eukaryota</taxon>
        <taxon>Fungi</taxon>
        <taxon>Dikarya</taxon>
        <taxon>Ascomycota</taxon>
        <taxon>Pezizomycotina</taxon>
        <taxon>Sordariomycetes</taxon>
        <taxon>Hypocreomycetidae</taxon>
        <taxon>Hypocreales</taxon>
        <taxon>Nectriaceae</taxon>
        <taxon>Fusarium</taxon>
        <taxon>Fusarium fujikuroi species complex</taxon>
    </lineage>
</organism>
<comment type="caution">
    <text evidence="1">The sequence shown here is derived from an EMBL/GenBank/DDBJ whole genome shotgun (WGS) entry which is preliminary data.</text>
</comment>
<evidence type="ECO:0000313" key="1">
    <source>
        <dbReference type="EMBL" id="VTT77998.1"/>
    </source>
</evidence>
<accession>A0A9Q9RXB0</accession>
<name>A0A9Q9RXB0_FUSFU</name>